<keyword evidence="3" id="KW-1185">Reference proteome</keyword>
<keyword evidence="1" id="KW-0732">Signal</keyword>
<protein>
    <submittedName>
        <fullName evidence="2">Uncharacterized protein</fullName>
    </submittedName>
</protein>
<feature type="chain" id="PRO_5040878781" evidence="1">
    <location>
        <begin position="26"/>
        <end position="111"/>
    </location>
</feature>
<reference evidence="2" key="1">
    <citation type="submission" date="2022-06" db="EMBL/GenBank/DDBJ databases">
        <title>Sphingomicrobium sedimins sp. nov., a marine bacterium isolated from tidal flat.</title>
        <authorList>
            <person name="Kim C.-H."/>
            <person name="Yoo Y."/>
            <person name="Kim J.-J."/>
        </authorList>
    </citation>
    <scope>NUCLEOTIDE SEQUENCE</scope>
    <source>
        <strain evidence="2">GRR-S6-50</strain>
    </source>
</reference>
<proteinExistence type="predicted"/>
<dbReference type="RefSeq" id="WP_252112032.1">
    <property type="nucleotide sequence ID" value="NZ_JAMSHT010000001.1"/>
</dbReference>
<name>A0A9X2J3X5_9SPHN</name>
<comment type="caution">
    <text evidence="2">The sequence shown here is derived from an EMBL/GenBank/DDBJ whole genome shotgun (WGS) entry which is preliminary data.</text>
</comment>
<dbReference type="EMBL" id="JAMSHT010000001">
    <property type="protein sequence ID" value="MCM8556647.1"/>
    <property type="molecule type" value="Genomic_DNA"/>
</dbReference>
<gene>
    <name evidence="2" type="ORF">NDO55_02275</name>
</gene>
<dbReference type="Proteomes" id="UP001155128">
    <property type="component" value="Unassembled WGS sequence"/>
</dbReference>
<organism evidence="2 3">
    <name type="scientific">Sphingomicrobium sediminis</name>
    <dbReference type="NCBI Taxonomy" id="2950949"/>
    <lineage>
        <taxon>Bacteria</taxon>
        <taxon>Pseudomonadati</taxon>
        <taxon>Pseudomonadota</taxon>
        <taxon>Alphaproteobacteria</taxon>
        <taxon>Sphingomonadales</taxon>
        <taxon>Sphingomonadaceae</taxon>
        <taxon>Sphingomicrobium</taxon>
    </lineage>
</organism>
<sequence>MKALKIGLVLGCTASMLAAPGSAQAHNITRPTQLQIDECDRIEEEDERNREWHLIWDEEVTDWVCVVEAPRRGAAIFSDRTGKIIVGAAYLATIATIATLQNDNQQAPMSR</sequence>
<dbReference type="AlphaFoldDB" id="A0A9X2J3X5"/>
<evidence type="ECO:0000313" key="2">
    <source>
        <dbReference type="EMBL" id="MCM8556647.1"/>
    </source>
</evidence>
<evidence type="ECO:0000313" key="3">
    <source>
        <dbReference type="Proteomes" id="UP001155128"/>
    </source>
</evidence>
<accession>A0A9X2J3X5</accession>
<feature type="signal peptide" evidence="1">
    <location>
        <begin position="1"/>
        <end position="25"/>
    </location>
</feature>
<evidence type="ECO:0000256" key="1">
    <source>
        <dbReference type="SAM" id="SignalP"/>
    </source>
</evidence>